<protein>
    <submittedName>
        <fullName evidence="1">Uncharacterized protein</fullName>
    </submittedName>
</protein>
<evidence type="ECO:0000313" key="1">
    <source>
        <dbReference type="EMBL" id="GAA5119028.1"/>
    </source>
</evidence>
<dbReference type="Proteomes" id="UP001500804">
    <property type="component" value="Unassembled WGS sequence"/>
</dbReference>
<reference evidence="2" key="1">
    <citation type="journal article" date="2019" name="Int. J. Syst. Evol. Microbiol.">
        <title>The Global Catalogue of Microorganisms (GCM) 10K type strain sequencing project: providing services to taxonomists for standard genome sequencing and annotation.</title>
        <authorList>
            <consortium name="The Broad Institute Genomics Platform"/>
            <consortium name="The Broad Institute Genome Sequencing Center for Infectious Disease"/>
            <person name="Wu L."/>
            <person name="Ma J."/>
        </authorList>
    </citation>
    <scope>NUCLEOTIDE SEQUENCE [LARGE SCALE GENOMIC DNA]</scope>
    <source>
        <strain evidence="2">JCM 18302</strain>
    </source>
</reference>
<proteinExistence type="predicted"/>
<organism evidence="1 2">
    <name type="scientific">Pseudonocardia adelaidensis</name>
    <dbReference type="NCBI Taxonomy" id="648754"/>
    <lineage>
        <taxon>Bacteria</taxon>
        <taxon>Bacillati</taxon>
        <taxon>Actinomycetota</taxon>
        <taxon>Actinomycetes</taxon>
        <taxon>Pseudonocardiales</taxon>
        <taxon>Pseudonocardiaceae</taxon>
        <taxon>Pseudonocardia</taxon>
    </lineage>
</organism>
<sequence length="74" mass="8171">MVGGGDHVGVVLDYEHRVALVAQPQQQGVDPADVARVFWIARRRRASAAPARADARIQRGSQIVRQEWPRGSVE</sequence>
<name>A0ABP9NGI7_9PSEU</name>
<accession>A0ABP9NGI7</accession>
<comment type="caution">
    <text evidence="1">The sequence shown here is derived from an EMBL/GenBank/DDBJ whole genome shotgun (WGS) entry which is preliminary data.</text>
</comment>
<dbReference type="EMBL" id="BAABJO010000007">
    <property type="protein sequence ID" value="GAA5119028.1"/>
    <property type="molecule type" value="Genomic_DNA"/>
</dbReference>
<keyword evidence="2" id="KW-1185">Reference proteome</keyword>
<evidence type="ECO:0000313" key="2">
    <source>
        <dbReference type="Proteomes" id="UP001500804"/>
    </source>
</evidence>
<gene>
    <name evidence="1" type="ORF">GCM10023320_24140</name>
</gene>